<comment type="caution">
    <text evidence="4">The sequence shown here is derived from an EMBL/GenBank/DDBJ whole genome shotgun (WGS) entry which is preliminary data.</text>
</comment>
<dbReference type="OrthoDB" id="104598at2759"/>
<evidence type="ECO:0000256" key="2">
    <source>
        <dbReference type="ARBA" id="ARBA00022723"/>
    </source>
</evidence>
<keyword evidence="2" id="KW-0479">Metal-binding</keyword>
<evidence type="ECO:0000259" key="3">
    <source>
        <dbReference type="Pfam" id="PF13359"/>
    </source>
</evidence>
<protein>
    <recommendedName>
        <fullName evidence="3">DDE Tnp4 domain-containing protein</fullName>
    </recommendedName>
</protein>
<evidence type="ECO:0000313" key="5">
    <source>
        <dbReference type="Proteomes" id="UP000198211"/>
    </source>
</evidence>
<dbReference type="Proteomes" id="UP000198211">
    <property type="component" value="Unassembled WGS sequence"/>
</dbReference>
<proteinExistence type="predicted"/>
<organism evidence="4 5">
    <name type="scientific">Phytophthora megakarya</name>
    <dbReference type="NCBI Taxonomy" id="4795"/>
    <lineage>
        <taxon>Eukaryota</taxon>
        <taxon>Sar</taxon>
        <taxon>Stramenopiles</taxon>
        <taxon>Oomycota</taxon>
        <taxon>Peronosporomycetes</taxon>
        <taxon>Peronosporales</taxon>
        <taxon>Peronosporaceae</taxon>
        <taxon>Phytophthora</taxon>
    </lineage>
</organism>
<name>A0A225WXI1_9STRA</name>
<reference evidence="5" key="1">
    <citation type="submission" date="2017-03" db="EMBL/GenBank/DDBJ databases">
        <title>Phytopthora megakarya and P. palmivora, two closely related causual agents of cacao black pod achieved similar genome size and gene model numbers by different mechanisms.</title>
        <authorList>
            <person name="Ali S."/>
            <person name="Shao J."/>
            <person name="Larry D.J."/>
            <person name="Kronmiller B."/>
            <person name="Shen D."/>
            <person name="Strem M.D."/>
            <person name="Melnick R.L."/>
            <person name="Guiltinan M.J."/>
            <person name="Tyler B.M."/>
            <person name="Meinhardt L.W."/>
            <person name="Bailey B.A."/>
        </authorList>
    </citation>
    <scope>NUCLEOTIDE SEQUENCE [LARGE SCALE GENOMIC DNA]</scope>
    <source>
        <strain evidence="5">zdho120</strain>
    </source>
</reference>
<dbReference type="Pfam" id="PF13359">
    <property type="entry name" value="DDE_Tnp_4"/>
    <property type="match status" value="1"/>
</dbReference>
<keyword evidence="5" id="KW-1185">Reference proteome</keyword>
<sequence>MQDNVTIGSDFGLWYAHRVVQGQNIYRIYNWPSVQNGLPPGCHHIAVAGFTLSCELVTPYIPRQEGDTLFRLQNHYNFIHSATGMAIECAFGMLKQIFRLFRRKLKQKSIINRTRCILTAMR</sequence>
<gene>
    <name evidence="4" type="ORF">PHMEG_0002909</name>
</gene>
<evidence type="ECO:0000313" key="4">
    <source>
        <dbReference type="EMBL" id="OWZ22401.1"/>
    </source>
</evidence>
<accession>A0A225WXI1</accession>
<dbReference type="AlphaFoldDB" id="A0A225WXI1"/>
<comment type="cofactor">
    <cofactor evidence="1">
        <name>a divalent metal cation</name>
        <dbReference type="ChEBI" id="CHEBI:60240"/>
    </cofactor>
</comment>
<evidence type="ECO:0000256" key="1">
    <source>
        <dbReference type="ARBA" id="ARBA00001968"/>
    </source>
</evidence>
<dbReference type="InterPro" id="IPR027806">
    <property type="entry name" value="HARBI1_dom"/>
</dbReference>
<dbReference type="GO" id="GO:0046872">
    <property type="term" value="F:metal ion binding"/>
    <property type="evidence" value="ECO:0007669"/>
    <property type="project" value="UniProtKB-KW"/>
</dbReference>
<dbReference type="EMBL" id="NBNE01000140">
    <property type="protein sequence ID" value="OWZ22401.1"/>
    <property type="molecule type" value="Genomic_DNA"/>
</dbReference>
<feature type="domain" description="DDE Tnp4" evidence="3">
    <location>
        <begin position="38"/>
        <end position="118"/>
    </location>
</feature>